<evidence type="ECO:0000313" key="2">
    <source>
        <dbReference type="Proteomes" id="UP000006671"/>
    </source>
</evidence>
<organism evidence="2">
    <name type="scientific">Naegleria gruberi</name>
    <name type="common">Amoeba</name>
    <dbReference type="NCBI Taxonomy" id="5762"/>
    <lineage>
        <taxon>Eukaryota</taxon>
        <taxon>Discoba</taxon>
        <taxon>Heterolobosea</taxon>
        <taxon>Tetramitia</taxon>
        <taxon>Eutetramitia</taxon>
        <taxon>Vahlkampfiidae</taxon>
        <taxon>Naegleria</taxon>
    </lineage>
</organism>
<reference evidence="1 2" key="1">
    <citation type="journal article" date="2010" name="Cell">
        <title>The genome of Naegleria gruberi illuminates early eukaryotic versatility.</title>
        <authorList>
            <person name="Fritz-Laylin L.K."/>
            <person name="Prochnik S.E."/>
            <person name="Ginger M.L."/>
            <person name="Dacks J.B."/>
            <person name="Carpenter M.L."/>
            <person name="Field M.C."/>
            <person name="Kuo A."/>
            <person name="Paredez A."/>
            <person name="Chapman J."/>
            <person name="Pham J."/>
            <person name="Shu S."/>
            <person name="Neupane R."/>
            <person name="Cipriano M."/>
            <person name="Mancuso J."/>
            <person name="Tu H."/>
            <person name="Salamov A."/>
            <person name="Lindquist E."/>
            <person name="Shapiro H."/>
            <person name="Lucas S."/>
            <person name="Grigoriev I.V."/>
            <person name="Cande W.Z."/>
            <person name="Fulton C."/>
            <person name="Rokhsar D.S."/>
            <person name="Dawson S.C."/>
        </authorList>
    </citation>
    <scope>NUCLEOTIDE SEQUENCE [LARGE SCALE GENOMIC DNA]</scope>
    <source>
        <strain evidence="1 2">NEG-M</strain>
    </source>
</reference>
<proteinExistence type="predicted"/>
<dbReference type="InParanoid" id="D2V260"/>
<dbReference type="OrthoDB" id="10255774at2759"/>
<keyword evidence="2" id="KW-1185">Reference proteome</keyword>
<dbReference type="EMBL" id="GG738849">
    <property type="protein sequence ID" value="EFC48996.1"/>
    <property type="molecule type" value="Genomic_DNA"/>
</dbReference>
<sequence>MMNRRALSVVASALVNKSSRSRMGAAATSLFSSSSSSSFNNTTPAATFGCLSVPSTRYYSRKSHMKTAMYLETYLHEAFISSIDELAVSVNGKDAHTINWHEFHAKFEALKASLKAQSKLEDLGWVPAIHEFISTSGKEHKDLQLLSDLKSSHILEHQAINHIEHIIKHHQHHQGPTHNKMDELKNHLAELRKVVEDHFQTKENIVVPLSEQVLSKEDLRSIQEQAFAKLLETDQNAHQVLHYYSFSKNSLDLTEAMVREVLAARSENKTKADAILTEFKKHMPQEVWLQVVERIPEVKSL</sequence>
<dbReference type="RefSeq" id="XP_002681740.1">
    <property type="nucleotide sequence ID" value="XM_002681694.1"/>
</dbReference>
<dbReference type="GeneID" id="8862369"/>
<dbReference type="KEGG" id="ngr:NAEGRDRAFT_46085"/>
<dbReference type="VEuPathDB" id="AmoebaDB:NAEGRDRAFT_46085"/>
<gene>
    <name evidence="1" type="ORF">NAEGRDRAFT_46085</name>
</gene>
<name>D2V260_NAEGR</name>
<dbReference type="AlphaFoldDB" id="D2V260"/>
<evidence type="ECO:0000313" key="1">
    <source>
        <dbReference type="EMBL" id="EFC48996.1"/>
    </source>
</evidence>
<dbReference type="Proteomes" id="UP000006671">
    <property type="component" value="Unassembled WGS sequence"/>
</dbReference>
<protein>
    <submittedName>
        <fullName evidence="1">Predicted protein</fullName>
    </submittedName>
</protein>
<dbReference type="OMA" id="YSRKSHM"/>
<accession>D2V260</accession>